<dbReference type="AlphaFoldDB" id="A0A1I5QJZ9"/>
<dbReference type="InterPro" id="IPR006043">
    <property type="entry name" value="NCS2"/>
</dbReference>
<feature type="transmembrane region" description="Helical" evidence="7">
    <location>
        <begin position="152"/>
        <end position="176"/>
    </location>
</feature>
<evidence type="ECO:0000256" key="1">
    <source>
        <dbReference type="ARBA" id="ARBA00004127"/>
    </source>
</evidence>
<feature type="transmembrane region" description="Helical" evidence="7">
    <location>
        <begin position="424"/>
        <end position="451"/>
    </location>
</feature>
<feature type="transmembrane region" description="Helical" evidence="7">
    <location>
        <begin position="281"/>
        <end position="299"/>
    </location>
</feature>
<keyword evidence="5 7" id="KW-1133">Transmembrane helix</keyword>
<dbReference type="PANTHER" id="PTHR43337:SF1">
    <property type="entry name" value="XANTHINE_URACIL PERMEASE C887.17-RELATED"/>
    <property type="match status" value="1"/>
</dbReference>
<keyword evidence="6 7" id="KW-0472">Membrane</keyword>
<evidence type="ECO:0000313" key="9">
    <source>
        <dbReference type="Proteomes" id="UP000198727"/>
    </source>
</evidence>
<proteinExistence type="inferred from homology"/>
<dbReference type="PANTHER" id="PTHR43337">
    <property type="entry name" value="XANTHINE/URACIL PERMEASE C887.17-RELATED"/>
    <property type="match status" value="1"/>
</dbReference>
<dbReference type="GO" id="GO:0012505">
    <property type="term" value="C:endomembrane system"/>
    <property type="evidence" value="ECO:0007669"/>
    <property type="project" value="UniProtKB-SubCell"/>
</dbReference>
<keyword evidence="9" id="KW-1185">Reference proteome</keyword>
<evidence type="ECO:0000256" key="2">
    <source>
        <dbReference type="ARBA" id="ARBA00005697"/>
    </source>
</evidence>
<evidence type="ECO:0000313" key="8">
    <source>
        <dbReference type="EMBL" id="SFP46638.1"/>
    </source>
</evidence>
<name>A0A1I5QJZ9_9PSEU</name>
<dbReference type="Proteomes" id="UP000198727">
    <property type="component" value="Unassembled WGS sequence"/>
</dbReference>
<dbReference type="EMBL" id="FOWW01000002">
    <property type="protein sequence ID" value="SFP46638.1"/>
    <property type="molecule type" value="Genomic_DNA"/>
</dbReference>
<sequence length="486" mass="50031">MAERTGERSGIDRYFRISERGSSVSREVRGGLVTFVTMAYIVVLNPLILGSFSADDTGAKRDALGDILPVGQVAAVTALVAGVMTILMGVVANYPFAMAAGLGINALVAVTIAPQMTWPAAMGLVLVNGIVVLILVVTGVRTMVFNAVPPQLKAAIAVGIGLFIALIGLVDAGFVRRVPDAANTTVPVSLGINGSIASWPTAVFVAGLIIMAVLVARNVKGAILIGVLATTVLSIVVEAIVGVGPSQGVNPRGWNLGYPALPDDVADLPDLSLLGQVSFDAWTQVPAITAALLVFTLVLTDFFDTIGTMTGLGKEAGLIGRDGQLPNVGRTLFVDGVGAVAGGAASASSNTVYIESAAGIAEGARTGLANVVTGLLFLAAMFFTPLYEVVPVEAAAPALVVVGALMIRQITEIDFADFSIALPAFLTIIVMPFTFSIANGIGVGFISYVLIRLATGRARQVHPLMWAVAVAFVAYFVVGPLESLLG</sequence>
<accession>A0A1I5QJZ9</accession>
<evidence type="ECO:0000256" key="6">
    <source>
        <dbReference type="ARBA" id="ARBA00023136"/>
    </source>
</evidence>
<feature type="transmembrane region" description="Helical" evidence="7">
    <location>
        <begin position="368"/>
        <end position="387"/>
    </location>
</feature>
<feature type="transmembrane region" description="Helical" evidence="7">
    <location>
        <begin position="69"/>
        <end position="87"/>
    </location>
</feature>
<reference evidence="9" key="1">
    <citation type="submission" date="2016-10" db="EMBL/GenBank/DDBJ databases">
        <authorList>
            <person name="Varghese N."/>
            <person name="Submissions S."/>
        </authorList>
    </citation>
    <scope>NUCLEOTIDE SEQUENCE [LARGE SCALE GENOMIC DNA]</scope>
    <source>
        <strain evidence="9">CGMCC 4.5579</strain>
    </source>
</reference>
<feature type="transmembrane region" description="Helical" evidence="7">
    <location>
        <begin position="223"/>
        <end position="244"/>
    </location>
</feature>
<evidence type="ECO:0000256" key="5">
    <source>
        <dbReference type="ARBA" id="ARBA00022989"/>
    </source>
</evidence>
<dbReference type="OrthoDB" id="9808458at2"/>
<dbReference type="STRING" id="587909.SAMN05421810_102670"/>
<comment type="subcellular location">
    <subcellularLocation>
        <location evidence="1">Endomembrane system</location>
        <topology evidence="1">Multi-pass membrane protein</topology>
    </subcellularLocation>
</comment>
<dbReference type="GO" id="GO:0005345">
    <property type="term" value="F:purine nucleobase transmembrane transporter activity"/>
    <property type="evidence" value="ECO:0007669"/>
    <property type="project" value="TreeGrafter"/>
</dbReference>
<evidence type="ECO:0000256" key="3">
    <source>
        <dbReference type="ARBA" id="ARBA00022448"/>
    </source>
</evidence>
<keyword evidence="3" id="KW-0813">Transport</keyword>
<feature type="transmembrane region" description="Helical" evidence="7">
    <location>
        <begin position="120"/>
        <end position="140"/>
    </location>
</feature>
<evidence type="ECO:0000256" key="7">
    <source>
        <dbReference type="SAM" id="Phobius"/>
    </source>
</evidence>
<feature type="transmembrane region" description="Helical" evidence="7">
    <location>
        <begin position="94"/>
        <end position="114"/>
    </location>
</feature>
<dbReference type="InterPro" id="IPR045018">
    <property type="entry name" value="Azg-like"/>
</dbReference>
<comment type="similarity">
    <text evidence="2">Belongs to the nucleobase:cation symporter-2 (NCS2) (TC 2.A.40) family. Azg-like subfamily.</text>
</comment>
<gene>
    <name evidence="8" type="ORF">SAMN05421810_102670</name>
</gene>
<evidence type="ECO:0000256" key="4">
    <source>
        <dbReference type="ARBA" id="ARBA00022692"/>
    </source>
</evidence>
<feature type="transmembrane region" description="Helical" evidence="7">
    <location>
        <begin position="463"/>
        <end position="481"/>
    </location>
</feature>
<keyword evidence="4 7" id="KW-0812">Transmembrane</keyword>
<protein>
    <submittedName>
        <fullName evidence="8">Putative MFS transporter, AGZA family, xanthine/uracil permease</fullName>
    </submittedName>
</protein>
<dbReference type="RefSeq" id="WP_092529381.1">
    <property type="nucleotide sequence ID" value="NZ_FOWW01000002.1"/>
</dbReference>
<organism evidence="8 9">
    <name type="scientific">Amycolatopsis arida</name>
    <dbReference type="NCBI Taxonomy" id="587909"/>
    <lineage>
        <taxon>Bacteria</taxon>
        <taxon>Bacillati</taxon>
        <taxon>Actinomycetota</taxon>
        <taxon>Actinomycetes</taxon>
        <taxon>Pseudonocardiales</taxon>
        <taxon>Pseudonocardiaceae</taxon>
        <taxon>Amycolatopsis</taxon>
    </lineage>
</organism>
<dbReference type="Pfam" id="PF00860">
    <property type="entry name" value="Xan_ur_permease"/>
    <property type="match status" value="1"/>
</dbReference>
<dbReference type="GO" id="GO:0005886">
    <property type="term" value="C:plasma membrane"/>
    <property type="evidence" value="ECO:0007669"/>
    <property type="project" value="TreeGrafter"/>
</dbReference>
<feature type="transmembrane region" description="Helical" evidence="7">
    <location>
        <begin position="30"/>
        <end position="49"/>
    </location>
</feature>
<feature type="transmembrane region" description="Helical" evidence="7">
    <location>
        <begin position="196"/>
        <end position="216"/>
    </location>
</feature>